<dbReference type="PROSITE" id="PS51257">
    <property type="entry name" value="PROKAR_LIPOPROTEIN"/>
    <property type="match status" value="1"/>
</dbReference>
<evidence type="ECO:0000259" key="2">
    <source>
        <dbReference type="Pfam" id="PF03886"/>
    </source>
</evidence>
<gene>
    <name evidence="3" type="ORF">SAMN02982985_05797</name>
</gene>
<dbReference type="InterPro" id="IPR005586">
    <property type="entry name" value="ABC_trans_aux"/>
</dbReference>
<dbReference type="AlphaFoldDB" id="A0A1I4UTD6"/>
<keyword evidence="4" id="KW-1185">Reference proteome</keyword>
<evidence type="ECO:0000313" key="4">
    <source>
        <dbReference type="Proteomes" id="UP000199470"/>
    </source>
</evidence>
<feature type="domain" description="ABC-type transport auxiliary lipoprotein component" evidence="2">
    <location>
        <begin position="47"/>
        <end position="201"/>
    </location>
</feature>
<feature type="chain" id="PRO_5011767990" evidence="1">
    <location>
        <begin position="30"/>
        <end position="214"/>
    </location>
</feature>
<keyword evidence="1" id="KW-0732">Signal</keyword>
<dbReference type="Gene3D" id="3.40.50.10610">
    <property type="entry name" value="ABC-type transport auxiliary lipoprotein component"/>
    <property type="match status" value="1"/>
</dbReference>
<accession>A0A1I4UTD6</accession>
<reference evidence="3 4" key="1">
    <citation type="submission" date="2016-10" db="EMBL/GenBank/DDBJ databases">
        <authorList>
            <person name="de Groot N.N."/>
        </authorList>
    </citation>
    <scope>NUCLEOTIDE SEQUENCE [LARGE SCALE GENOMIC DNA]</scope>
    <source>
        <strain evidence="3 4">ATCC 43154</strain>
    </source>
</reference>
<dbReference type="OrthoDB" id="5568302at2"/>
<protein>
    <submittedName>
        <fullName evidence="3">Cholesterol transport system auxiliary component</fullName>
    </submittedName>
</protein>
<proteinExistence type="predicted"/>
<name>A0A1I4UTD6_9BURK</name>
<dbReference type="EMBL" id="FOTW01000050">
    <property type="protein sequence ID" value="SFM92226.1"/>
    <property type="molecule type" value="Genomic_DNA"/>
</dbReference>
<dbReference type="Pfam" id="PF03886">
    <property type="entry name" value="ABC_trans_aux"/>
    <property type="match status" value="1"/>
</dbReference>
<dbReference type="Proteomes" id="UP000199470">
    <property type="component" value="Unassembled WGS sequence"/>
</dbReference>
<organism evidence="3 4">
    <name type="scientific">Rugamonas rubra</name>
    <dbReference type="NCBI Taxonomy" id="758825"/>
    <lineage>
        <taxon>Bacteria</taxon>
        <taxon>Pseudomonadati</taxon>
        <taxon>Pseudomonadota</taxon>
        <taxon>Betaproteobacteria</taxon>
        <taxon>Burkholderiales</taxon>
        <taxon>Oxalobacteraceae</taxon>
        <taxon>Telluria group</taxon>
        <taxon>Rugamonas</taxon>
    </lineage>
</organism>
<feature type="signal peptide" evidence="1">
    <location>
        <begin position="1"/>
        <end position="29"/>
    </location>
</feature>
<dbReference type="STRING" id="758825.SAMN02982985_05797"/>
<dbReference type="SUPFAM" id="SSF159594">
    <property type="entry name" value="XCC0632-like"/>
    <property type="match status" value="1"/>
</dbReference>
<sequence length="214" mass="22234">MRTNVSPSPLFRRHRVPALLLALAAAALAGCASKSPAPANYDFGPLPAAASTTAAAAKPAALVMADVSGPAALDSERMHYRLLYADAQQTRPYAYNHWSGTPLQLLTQRLKARVAQAGVKVLAPSDAAAGAMLLRVEVEEFAQTFSSASQSQGSIRLRASAFRNHQLLDQRTFARSSPAASADAGGGARALAEASDALSADLLAWLATLPAAAK</sequence>
<evidence type="ECO:0000256" key="1">
    <source>
        <dbReference type="SAM" id="SignalP"/>
    </source>
</evidence>
<evidence type="ECO:0000313" key="3">
    <source>
        <dbReference type="EMBL" id="SFM92226.1"/>
    </source>
</evidence>